<dbReference type="AlphaFoldDB" id="A0A4Q7YNG1"/>
<feature type="compositionally biased region" description="Low complexity" evidence="1">
    <location>
        <begin position="119"/>
        <end position="130"/>
    </location>
</feature>
<evidence type="ECO:0000256" key="1">
    <source>
        <dbReference type="SAM" id="MobiDB-lite"/>
    </source>
</evidence>
<gene>
    <name evidence="2" type="ORF">EV700_2787</name>
</gene>
<evidence type="ECO:0000313" key="3">
    <source>
        <dbReference type="Proteomes" id="UP000292423"/>
    </source>
</evidence>
<dbReference type="RefSeq" id="WP_130414847.1">
    <property type="nucleotide sequence ID" value="NZ_SHKX01000014.1"/>
</dbReference>
<sequence length="785" mass="85411">MNDPNSPFHFFGIRHHGPGSARSLLAALRRLQPDLLLMEGPPEAEAILPLAGHAQMKPPVAMLMYGSVEGESSPRAAFFPFAEFSPEWQALAHAREHAVPVRLIDLPQAISLADNWLPAAPDAEPAEPADTGCDADPDTETSGPETGEAPGPVRHDPIGLLAQAAGYHDSERFWEHLVEQQPHADGVFAAVAEAMTAVRAALPEDSGPHAERETCREAQMRQCLRQAQKDGFQRIAVVCGAWHVPALQDLKSTRKEDAARLKGLAKLKVQAAWIPWTHGRLQSRQGYGAGIESPGWYSHLWEHYRKEAIDPEAISSGWLAKFAQALRAEGLDASSAQLIDACRLISALAVLRGRHLPDLDDLQEAIVSVLHHGDALPSVLSQRLLVGEKLGEVPDDMPALPLQSDFQKQCKSLRLKVEADSRDLQLDLREEQGLAKSRFLHRLRLLGIPWGQPLDVSGKGTFKEAWRLQWQPDFSLKLVESAIWGQTLDEAAARYVQHHTAQNTDIPALARLVEQVLVADLGAALPLLIDRIMALSTHTADISHLIAALEPLANAWRYSNVRQTRSDALAAVTASFVLRICIGLPAAVSSLNDEAAQLWLGHLKTLDRVLTRLDETELLAEWHKVLLRLTDQNGLHGLLAGWCCRVSAGHELLTAEAAAQRFSRALSASWPVEHTAAWFEGFLAGQGLSLIHDQSLWALVDQWLLTLAEEHFVQILPLLRRTVATFTAPERTQLAGKAQGSATGAGASAAAPVDNRRAARVAPVLAAMLGLSAPSLPEPTTGDAA</sequence>
<dbReference type="EMBL" id="SHKX01000014">
    <property type="protein sequence ID" value="RZU38209.1"/>
    <property type="molecule type" value="Genomic_DNA"/>
</dbReference>
<evidence type="ECO:0000313" key="2">
    <source>
        <dbReference type="EMBL" id="RZU38209.1"/>
    </source>
</evidence>
<keyword evidence="3" id="KW-1185">Reference proteome</keyword>
<comment type="caution">
    <text evidence="2">The sequence shown here is derived from an EMBL/GenBank/DDBJ whole genome shotgun (WGS) entry which is preliminary data.</text>
</comment>
<protein>
    <submittedName>
        <fullName evidence="2">Uncharacterized protein</fullName>
    </submittedName>
</protein>
<accession>A0A4Q7YNG1</accession>
<dbReference type="Pfam" id="PF18934">
    <property type="entry name" value="DUF5682"/>
    <property type="match status" value="1"/>
</dbReference>
<dbReference type="Proteomes" id="UP000292423">
    <property type="component" value="Unassembled WGS sequence"/>
</dbReference>
<dbReference type="OrthoDB" id="9768066at2"/>
<reference evidence="2 3" key="1">
    <citation type="submission" date="2019-02" db="EMBL/GenBank/DDBJ databases">
        <title>Genomic Encyclopedia of Type Strains, Phase IV (KMG-IV): sequencing the most valuable type-strain genomes for metagenomic binning, comparative biology and taxonomic classification.</title>
        <authorList>
            <person name="Goeker M."/>
        </authorList>
    </citation>
    <scope>NUCLEOTIDE SEQUENCE [LARGE SCALE GENOMIC DNA]</scope>
    <source>
        <strain evidence="2 3">DSM 105135</strain>
    </source>
</reference>
<name>A0A4Q7YNG1_9GAMM</name>
<organism evidence="2 3">
    <name type="scientific">Fluviicoccus keumensis</name>
    <dbReference type="NCBI Taxonomy" id="1435465"/>
    <lineage>
        <taxon>Bacteria</taxon>
        <taxon>Pseudomonadati</taxon>
        <taxon>Pseudomonadota</taxon>
        <taxon>Gammaproteobacteria</taxon>
        <taxon>Moraxellales</taxon>
        <taxon>Moraxellaceae</taxon>
        <taxon>Fluviicoccus</taxon>
    </lineage>
</organism>
<dbReference type="InterPro" id="IPR043737">
    <property type="entry name" value="DUF5682"/>
</dbReference>
<feature type="region of interest" description="Disordered" evidence="1">
    <location>
        <begin position="119"/>
        <end position="156"/>
    </location>
</feature>
<proteinExistence type="predicted"/>